<feature type="transmembrane region" description="Helical" evidence="1">
    <location>
        <begin position="423"/>
        <end position="441"/>
    </location>
</feature>
<dbReference type="InterPro" id="IPR002931">
    <property type="entry name" value="Transglutaminase-like"/>
</dbReference>
<feature type="transmembrane region" description="Helical" evidence="1">
    <location>
        <begin position="351"/>
        <end position="377"/>
    </location>
</feature>
<organism evidence="3 4">
    <name type="scientific">Botrimarina hoheduenensis</name>
    <dbReference type="NCBI Taxonomy" id="2528000"/>
    <lineage>
        <taxon>Bacteria</taxon>
        <taxon>Pseudomonadati</taxon>
        <taxon>Planctomycetota</taxon>
        <taxon>Planctomycetia</taxon>
        <taxon>Pirellulales</taxon>
        <taxon>Lacipirellulaceae</taxon>
        <taxon>Botrimarina</taxon>
    </lineage>
</organism>
<accession>A0A5C5VWR8</accession>
<evidence type="ECO:0000313" key="3">
    <source>
        <dbReference type="EMBL" id="TWT42840.1"/>
    </source>
</evidence>
<name>A0A5C5VWR8_9BACT</name>
<feature type="transmembrane region" description="Helical" evidence="1">
    <location>
        <begin position="389"/>
        <end position="411"/>
    </location>
</feature>
<evidence type="ECO:0000313" key="4">
    <source>
        <dbReference type="Proteomes" id="UP000318995"/>
    </source>
</evidence>
<reference evidence="3 4" key="1">
    <citation type="submission" date="2019-02" db="EMBL/GenBank/DDBJ databases">
        <title>Deep-cultivation of Planctomycetes and their phenomic and genomic characterization uncovers novel biology.</title>
        <authorList>
            <person name="Wiegand S."/>
            <person name="Jogler M."/>
            <person name="Boedeker C."/>
            <person name="Pinto D."/>
            <person name="Vollmers J."/>
            <person name="Rivas-Marin E."/>
            <person name="Kohn T."/>
            <person name="Peeters S.H."/>
            <person name="Heuer A."/>
            <person name="Rast P."/>
            <person name="Oberbeckmann S."/>
            <person name="Bunk B."/>
            <person name="Jeske O."/>
            <person name="Meyerdierks A."/>
            <person name="Storesund J.E."/>
            <person name="Kallscheuer N."/>
            <person name="Luecker S."/>
            <person name="Lage O.M."/>
            <person name="Pohl T."/>
            <person name="Merkel B.J."/>
            <person name="Hornburger P."/>
            <person name="Mueller R.-W."/>
            <person name="Bruemmer F."/>
            <person name="Labrenz M."/>
            <person name="Spormann A.M."/>
            <person name="Op Den Camp H."/>
            <person name="Overmann J."/>
            <person name="Amann R."/>
            <person name="Jetten M.S.M."/>
            <person name="Mascher T."/>
            <person name="Medema M.H."/>
            <person name="Devos D.P."/>
            <person name="Kaster A.-K."/>
            <person name="Ovreas L."/>
            <person name="Rohde M."/>
            <person name="Galperin M.Y."/>
            <person name="Jogler C."/>
        </authorList>
    </citation>
    <scope>NUCLEOTIDE SEQUENCE [LARGE SCALE GENOMIC DNA]</scope>
    <source>
        <strain evidence="3 4">Pla111</strain>
    </source>
</reference>
<dbReference type="InterPro" id="IPR025840">
    <property type="entry name" value="7TM_transglut"/>
</dbReference>
<dbReference type="AlphaFoldDB" id="A0A5C5VWR8"/>
<sequence length="516" mass="57314">MVGLLSLWVRSAQRDAARRSLEDGLWRLTYRVSFTAPTPGSELRLALPNVDDNISLDGEPDFFDDGDPAIASRMVKLTPSGTRERVITVKREGDYRVMAEFDLRVRSGSPSADGKPTHLSANERARYLRHEPDSLPVNNRSVSRVLAEAEGKWTTQEELLEWLFEYCAVQIKQPAPGSQSDGVLGVLDSMVASPTDRAQTFATLCRAAGMPARLVAGFELRNSEEVEQRVWVEVFRQNTWTPFDPEYGYSRVMPVDHVVTRRDGRRIVRTSLPNAVTNLKTRYAIVRRAPAADALRADMKNPLQVFDLTRMPVEMHEVLKLLLLLPMGALVTALFRNVIGVPTFGTFAPALFAASFVYADWISGLVVLAVVLSAGFIGRTLIERLRLLMVPRLSIILTTIILCVVFGVSALDYLELTPSANAVLLPLVIVTTLIERIYVTIEEDGVTNAGKLALGTVVVATCCFLLLGWEAVGRTLLVYPEIHLLTIAAFIAIGRYTGYRLVELWRFRDLVDPSTN</sequence>
<gene>
    <name evidence="3" type="ORF">Pla111_24780</name>
</gene>
<dbReference type="Pfam" id="PF01841">
    <property type="entry name" value="Transglut_core"/>
    <property type="match status" value="1"/>
</dbReference>
<dbReference type="Pfam" id="PF14402">
    <property type="entry name" value="7TM_transglut"/>
    <property type="match status" value="1"/>
</dbReference>
<dbReference type="Gene3D" id="3.10.620.30">
    <property type="match status" value="1"/>
</dbReference>
<keyword evidence="4" id="KW-1185">Reference proteome</keyword>
<comment type="caution">
    <text evidence="3">The sequence shown here is derived from an EMBL/GenBank/DDBJ whole genome shotgun (WGS) entry which is preliminary data.</text>
</comment>
<keyword evidence="1" id="KW-0812">Transmembrane</keyword>
<dbReference type="SMART" id="SM00460">
    <property type="entry name" value="TGc"/>
    <property type="match status" value="1"/>
</dbReference>
<feature type="transmembrane region" description="Helical" evidence="1">
    <location>
        <begin position="318"/>
        <end position="339"/>
    </location>
</feature>
<evidence type="ECO:0000259" key="2">
    <source>
        <dbReference type="SMART" id="SM00460"/>
    </source>
</evidence>
<proteinExistence type="predicted"/>
<evidence type="ECO:0000256" key="1">
    <source>
        <dbReference type="SAM" id="Phobius"/>
    </source>
</evidence>
<feature type="transmembrane region" description="Helical" evidence="1">
    <location>
        <begin position="453"/>
        <end position="472"/>
    </location>
</feature>
<feature type="transmembrane region" description="Helical" evidence="1">
    <location>
        <begin position="478"/>
        <end position="498"/>
    </location>
</feature>
<protein>
    <submittedName>
        <fullName evidence="3">Transglutaminase-like superfamily protein</fullName>
    </submittedName>
</protein>
<dbReference type="SUPFAM" id="SSF54001">
    <property type="entry name" value="Cysteine proteinases"/>
    <property type="match status" value="1"/>
</dbReference>
<dbReference type="InterPro" id="IPR038765">
    <property type="entry name" value="Papain-like_cys_pep_sf"/>
</dbReference>
<dbReference type="Proteomes" id="UP000318995">
    <property type="component" value="Unassembled WGS sequence"/>
</dbReference>
<feature type="domain" description="Transglutaminase-like" evidence="2">
    <location>
        <begin position="186"/>
        <end position="247"/>
    </location>
</feature>
<dbReference type="EMBL" id="SJPH01000005">
    <property type="protein sequence ID" value="TWT42840.1"/>
    <property type="molecule type" value="Genomic_DNA"/>
</dbReference>
<keyword evidence="1" id="KW-1133">Transmembrane helix</keyword>
<keyword evidence="1" id="KW-0472">Membrane</keyword>